<dbReference type="AlphaFoldDB" id="A0A9D1CPA8"/>
<keyword evidence="1" id="KW-0472">Membrane</keyword>
<proteinExistence type="predicted"/>
<accession>A0A9D1CPA8</accession>
<dbReference type="Proteomes" id="UP000886874">
    <property type="component" value="Unassembled WGS sequence"/>
</dbReference>
<protein>
    <submittedName>
        <fullName evidence="2">Uncharacterized protein</fullName>
    </submittedName>
</protein>
<feature type="transmembrane region" description="Helical" evidence="1">
    <location>
        <begin position="6"/>
        <end position="26"/>
    </location>
</feature>
<keyword evidence="1" id="KW-1133">Transmembrane helix</keyword>
<evidence type="ECO:0000256" key="1">
    <source>
        <dbReference type="SAM" id="Phobius"/>
    </source>
</evidence>
<dbReference type="EMBL" id="DVFN01000039">
    <property type="protein sequence ID" value="HIQ69229.1"/>
    <property type="molecule type" value="Genomic_DNA"/>
</dbReference>
<name>A0A9D1CPA8_9FIRM</name>
<gene>
    <name evidence="2" type="ORF">IAA67_02705</name>
</gene>
<evidence type="ECO:0000313" key="3">
    <source>
        <dbReference type="Proteomes" id="UP000886874"/>
    </source>
</evidence>
<organism evidence="2 3">
    <name type="scientific">Candidatus Avoscillospira stercorigallinarum</name>
    <dbReference type="NCBI Taxonomy" id="2840708"/>
    <lineage>
        <taxon>Bacteria</taxon>
        <taxon>Bacillati</taxon>
        <taxon>Bacillota</taxon>
        <taxon>Clostridia</taxon>
        <taxon>Eubacteriales</taxon>
        <taxon>Oscillospiraceae</taxon>
        <taxon>Oscillospiraceae incertae sedis</taxon>
        <taxon>Candidatus Avoscillospira</taxon>
    </lineage>
</organism>
<reference evidence="2" key="1">
    <citation type="submission" date="2020-10" db="EMBL/GenBank/DDBJ databases">
        <authorList>
            <person name="Gilroy R."/>
        </authorList>
    </citation>
    <scope>NUCLEOTIDE SEQUENCE</scope>
    <source>
        <strain evidence="2">ChiSjej2B20-13462</strain>
    </source>
</reference>
<keyword evidence="1" id="KW-0812">Transmembrane</keyword>
<comment type="caution">
    <text evidence="2">The sequence shown here is derived from an EMBL/GenBank/DDBJ whole genome shotgun (WGS) entry which is preliminary data.</text>
</comment>
<evidence type="ECO:0000313" key="2">
    <source>
        <dbReference type="EMBL" id="HIQ69229.1"/>
    </source>
</evidence>
<reference evidence="2" key="2">
    <citation type="journal article" date="2021" name="PeerJ">
        <title>Extensive microbial diversity within the chicken gut microbiome revealed by metagenomics and culture.</title>
        <authorList>
            <person name="Gilroy R."/>
            <person name="Ravi A."/>
            <person name="Getino M."/>
            <person name="Pursley I."/>
            <person name="Horton D.L."/>
            <person name="Alikhan N.F."/>
            <person name="Baker D."/>
            <person name="Gharbi K."/>
            <person name="Hall N."/>
            <person name="Watson M."/>
            <person name="Adriaenssens E.M."/>
            <person name="Foster-Nyarko E."/>
            <person name="Jarju S."/>
            <person name="Secka A."/>
            <person name="Antonio M."/>
            <person name="Oren A."/>
            <person name="Chaudhuri R.R."/>
            <person name="La Ragione R."/>
            <person name="Hildebrand F."/>
            <person name="Pallen M.J."/>
        </authorList>
    </citation>
    <scope>NUCLEOTIDE SEQUENCE</scope>
    <source>
        <strain evidence="2">ChiSjej2B20-13462</strain>
    </source>
</reference>
<sequence>MLDLLIIFLAAAGVILVVWCLVGVLLQPVFGRGMVTLCFVRGDGRDLEGRVRIYGWLREGRLSGGRLVLVDCGLTAHGLEVADLLQDRFGWLERVPRTELEAYLAQFSGQCHVAK</sequence>